<keyword evidence="5 9" id="KW-0812">Transmembrane</keyword>
<evidence type="ECO:0000256" key="3">
    <source>
        <dbReference type="ARBA" id="ARBA00022553"/>
    </source>
</evidence>
<dbReference type="Pfam" id="PF00672">
    <property type="entry name" value="HAMP"/>
    <property type="match status" value="1"/>
</dbReference>
<keyword evidence="2" id="KW-1003">Cell membrane</keyword>
<dbReference type="Proteomes" id="UP000003573">
    <property type="component" value="Unassembled WGS sequence"/>
</dbReference>
<keyword evidence="7 9" id="KW-1133">Transmembrane helix</keyword>
<keyword evidence="6 11" id="KW-0418">Kinase</keyword>
<comment type="caution">
    <text evidence="11">The sequence shown here is derived from an EMBL/GenBank/DDBJ whole genome shotgun (WGS) entry which is preliminary data.</text>
</comment>
<keyword evidence="12" id="KW-1185">Reference proteome</keyword>
<evidence type="ECO:0000313" key="12">
    <source>
        <dbReference type="Proteomes" id="UP000003573"/>
    </source>
</evidence>
<dbReference type="PANTHER" id="PTHR42713">
    <property type="entry name" value="HISTIDINE KINASE-RELATED"/>
    <property type="match status" value="1"/>
</dbReference>
<dbReference type="CDD" id="cd06225">
    <property type="entry name" value="HAMP"/>
    <property type="match status" value="1"/>
</dbReference>
<keyword evidence="3" id="KW-0597">Phosphoprotein</keyword>
<evidence type="ECO:0000256" key="2">
    <source>
        <dbReference type="ARBA" id="ARBA00022475"/>
    </source>
</evidence>
<evidence type="ECO:0000256" key="5">
    <source>
        <dbReference type="ARBA" id="ARBA00022692"/>
    </source>
</evidence>
<dbReference type="SUPFAM" id="SSF55874">
    <property type="entry name" value="ATPase domain of HSP90 chaperone/DNA topoisomerase II/histidine kinase"/>
    <property type="match status" value="1"/>
</dbReference>
<evidence type="ECO:0000259" key="10">
    <source>
        <dbReference type="PROSITE" id="PS50885"/>
    </source>
</evidence>
<dbReference type="STRING" id="764298.STRMA_1903"/>
<dbReference type="CDD" id="cd18773">
    <property type="entry name" value="PDC1_HK_sensor"/>
    <property type="match status" value="1"/>
</dbReference>
<dbReference type="InterPro" id="IPR003594">
    <property type="entry name" value="HATPase_dom"/>
</dbReference>
<dbReference type="PROSITE" id="PS50885">
    <property type="entry name" value="HAMP"/>
    <property type="match status" value="1"/>
</dbReference>
<dbReference type="Pfam" id="PF06580">
    <property type="entry name" value="His_kinase"/>
    <property type="match status" value="1"/>
</dbReference>
<dbReference type="SMART" id="SM00387">
    <property type="entry name" value="HATPase_c"/>
    <property type="match status" value="1"/>
</dbReference>
<dbReference type="GO" id="GO:0000155">
    <property type="term" value="F:phosphorelay sensor kinase activity"/>
    <property type="evidence" value="ECO:0007669"/>
    <property type="project" value="InterPro"/>
</dbReference>
<dbReference type="Pfam" id="PF02518">
    <property type="entry name" value="HATPase_c"/>
    <property type="match status" value="1"/>
</dbReference>
<evidence type="ECO:0000256" key="6">
    <source>
        <dbReference type="ARBA" id="ARBA00022777"/>
    </source>
</evidence>
<keyword evidence="4" id="KW-0808">Transferase</keyword>
<feature type="transmembrane region" description="Helical" evidence="9">
    <location>
        <begin position="279"/>
        <end position="306"/>
    </location>
</feature>
<dbReference type="eggNOG" id="COG2972">
    <property type="taxonomic scope" value="Bacteria"/>
</dbReference>
<dbReference type="InterPro" id="IPR036890">
    <property type="entry name" value="HATPase_C_sf"/>
</dbReference>
<dbReference type="SUPFAM" id="SSF158472">
    <property type="entry name" value="HAMP domain-like"/>
    <property type="match status" value="1"/>
</dbReference>
<dbReference type="Gene3D" id="3.30.450.20">
    <property type="entry name" value="PAS domain"/>
    <property type="match status" value="2"/>
</dbReference>
<evidence type="ECO:0000313" key="11">
    <source>
        <dbReference type="EMBL" id="EHJ52689.1"/>
    </source>
</evidence>
<dbReference type="Gene3D" id="1.10.287.130">
    <property type="match status" value="1"/>
</dbReference>
<evidence type="ECO:0000256" key="9">
    <source>
        <dbReference type="SAM" id="Phobius"/>
    </source>
</evidence>
<dbReference type="RefSeq" id="WP_003081009.1">
    <property type="nucleotide sequence ID" value="NZ_AEUW02000001.1"/>
</dbReference>
<evidence type="ECO:0000256" key="4">
    <source>
        <dbReference type="ARBA" id="ARBA00022679"/>
    </source>
</evidence>
<gene>
    <name evidence="11" type="ORF">STRMA_1903</name>
</gene>
<feature type="transmembrane region" description="Helical" evidence="9">
    <location>
        <begin position="7"/>
        <end position="30"/>
    </location>
</feature>
<proteinExistence type="predicted"/>
<dbReference type="PANTHER" id="PTHR42713:SF2">
    <property type="entry name" value="TWO-COMPONENT SENSOR KINASE YESM"/>
    <property type="match status" value="1"/>
</dbReference>
<sequence length="569" mass="64540">MRRYPLLLQLIVTVFLIILVLIITLGGLYYQTSSANIRQLIEKDTRQSIGQSGQAINTYLKHLKDTTDTLAKEQTVLAYAKNNQENDRRFVLRLMKTILSSNSDLKSAVLVTKSGQVVSTDPKLTMKTSNHMMEEKWYQNAIHQDAMPVVTPARQASASSADWVISVTQEVVDEQGRNLGVLRLDIGYTSLRASLDQLNLGKSGFAFIVNKQHEFVYHPQKSVYSSSQEMAAMKPYLKVKNGYSKTKHRFVYQKTIPNSQWTLVGVASLDQLQMVQQQIFWSFIGTGILAVIICGLAIFFATRLWLKPIRDLQKTILTIKNRDSSVRAKVTGSPELTVLAKQFNAMLDEIDQLMSSVAKKEQAIGQYRLQALASQINPHFLYNTLDTIIWMAEFNDNKRVVEVTKSLASYFRLALNQGNDLIALTDELQHVEQYLFIQKQRYGDKLSYKVSHLPMFDKVRIPKLILQPLAENAIYHGIKEVEGPGKIEIAVKQDSTFLILSVKDNGIGYDKEGKTSSQSPLKRGGIGLKNVDQRLKLQYGDDYHMTIQSKKNSFTEIMLYLPKNQLKED</sequence>
<dbReference type="SMART" id="SM00304">
    <property type="entry name" value="HAMP"/>
    <property type="match status" value="1"/>
</dbReference>
<dbReference type="Pfam" id="PF02743">
    <property type="entry name" value="dCache_1"/>
    <property type="match status" value="1"/>
</dbReference>
<feature type="domain" description="HAMP" evidence="10">
    <location>
        <begin position="303"/>
        <end position="355"/>
    </location>
</feature>
<dbReference type="AlphaFoldDB" id="G5JWF7"/>
<dbReference type="InterPro" id="IPR003660">
    <property type="entry name" value="HAMP_dom"/>
</dbReference>
<dbReference type="Gene3D" id="3.30.565.10">
    <property type="entry name" value="Histidine kinase-like ATPase, C-terminal domain"/>
    <property type="match status" value="1"/>
</dbReference>
<comment type="subcellular location">
    <subcellularLocation>
        <location evidence="1">Cell membrane</location>
        <topology evidence="1">Multi-pass membrane protein</topology>
    </subcellularLocation>
</comment>
<dbReference type="EMBL" id="AEUW02000001">
    <property type="protein sequence ID" value="EHJ52689.1"/>
    <property type="molecule type" value="Genomic_DNA"/>
</dbReference>
<name>G5JWF7_9STRE</name>
<dbReference type="CDD" id="cd12912">
    <property type="entry name" value="PDC2_MCP_like"/>
    <property type="match status" value="1"/>
</dbReference>
<evidence type="ECO:0000256" key="7">
    <source>
        <dbReference type="ARBA" id="ARBA00022989"/>
    </source>
</evidence>
<evidence type="ECO:0000256" key="8">
    <source>
        <dbReference type="ARBA" id="ARBA00023136"/>
    </source>
</evidence>
<dbReference type="InterPro" id="IPR010559">
    <property type="entry name" value="Sig_transdc_His_kin_internal"/>
</dbReference>
<reference evidence="11 12" key="1">
    <citation type="journal article" date="2014" name="Int. J. Syst. Evol. Microbiol.">
        <title>Phylogenomics and the dynamic genome evolution of the genus Streptococcus.</title>
        <authorList>
            <consortium name="The Broad Institute Genome Sequencing Platform"/>
            <person name="Richards V.P."/>
            <person name="Palmer S.R."/>
            <person name="Pavinski Bitar P.D."/>
            <person name="Qin X."/>
            <person name="Weinstock G.M."/>
            <person name="Highlander S.K."/>
            <person name="Town C.D."/>
            <person name="Burne R.A."/>
            <person name="Stanhope M.J."/>
        </authorList>
    </citation>
    <scope>NUCLEOTIDE SEQUENCE [LARGE SCALE GENOMIC DNA]</scope>
    <source>
        <strain evidence="11 12">NCTC 11558</strain>
    </source>
</reference>
<dbReference type="OrthoDB" id="9776552at2"/>
<dbReference type="InterPro" id="IPR033479">
    <property type="entry name" value="dCache_1"/>
</dbReference>
<organism evidence="11 12">
    <name type="scientific">Streptococcus macacae NCTC 11558</name>
    <dbReference type="NCBI Taxonomy" id="764298"/>
    <lineage>
        <taxon>Bacteria</taxon>
        <taxon>Bacillati</taxon>
        <taxon>Bacillota</taxon>
        <taxon>Bacilli</taxon>
        <taxon>Lactobacillales</taxon>
        <taxon>Streptococcaceae</taxon>
        <taxon>Streptococcus</taxon>
    </lineage>
</organism>
<accession>G5JWF7</accession>
<dbReference type="GO" id="GO:0005886">
    <property type="term" value="C:plasma membrane"/>
    <property type="evidence" value="ECO:0007669"/>
    <property type="project" value="UniProtKB-SubCell"/>
</dbReference>
<dbReference type="InterPro" id="IPR051552">
    <property type="entry name" value="HptR"/>
</dbReference>
<keyword evidence="8 9" id="KW-0472">Membrane</keyword>
<protein>
    <submittedName>
        <fullName evidence="11">Histidine kinase</fullName>
    </submittedName>
</protein>
<evidence type="ECO:0000256" key="1">
    <source>
        <dbReference type="ARBA" id="ARBA00004651"/>
    </source>
</evidence>